<dbReference type="SUPFAM" id="SSF101898">
    <property type="entry name" value="NHL repeat"/>
    <property type="match status" value="1"/>
</dbReference>
<sequence length="468" mass="45620">MPSACSPLLKAIPICLILTACGGGDGESATTPPPSATQPVAPIGTPVSPVSPVAPIAPATYTIAGTVTGLLDYGSLTLLNNGADPIVQTADGGFSFSVPVAAGGAYAVSVNARPLWQSCSVADGSGLANGNVTGVSVSCAVAQSMVSSIAGAITAGYVNGTGSAASFRQPSGMARDASGNLYVADYGNHVIRKIAPGGVVTTLAGTGSPGHVDGMAGSAKFVTPVGIAVAASGNIYVAEFYGNDIRKITPGGIVTTLAGSATAGSSDGVGASASFNNPLGITVDANENVYVADYSNNIIRKITPAGVVTTLAGTTTAGSDNGSATLATFNGPSGIALSASGTLYVAEWFNSDIRQISPAGVVTTLAGSGATGSDDGVGTAATFSLPVGMAIGTNGVLYVADDGNNLIRMVTPAGVVATLAGSLNPGSTDGPGSIAMFNQPSGIAVDTSGNLYVADQANNLIRNVAPNP</sequence>
<evidence type="ECO:0000313" key="2">
    <source>
        <dbReference type="EMBL" id="MCT7318475.1"/>
    </source>
</evidence>
<dbReference type="InterPro" id="IPR011042">
    <property type="entry name" value="6-blade_b-propeller_TolB-like"/>
</dbReference>
<name>A0AAE3I6V1_9RALS</name>
<dbReference type="InterPro" id="IPR001258">
    <property type="entry name" value="NHL_repeat"/>
</dbReference>
<reference evidence="2" key="2">
    <citation type="submission" date="2023-02" db="EMBL/GenBank/DDBJ databases">
        <authorList>
            <person name="Lu C.-H."/>
        </authorList>
    </citation>
    <scope>NUCLEOTIDE SEQUENCE</scope>
    <source>
        <strain evidence="2">22TCCZM01-4</strain>
    </source>
</reference>
<gene>
    <name evidence="2" type="ORF">N5I87_20845</name>
</gene>
<dbReference type="PANTHER" id="PTHR13833:SF71">
    <property type="entry name" value="NHL DOMAIN-CONTAINING PROTEIN"/>
    <property type="match status" value="1"/>
</dbReference>
<dbReference type="CDD" id="cd14953">
    <property type="entry name" value="NHL_like_1"/>
    <property type="match status" value="1"/>
</dbReference>
<dbReference type="Proteomes" id="UP001164374">
    <property type="component" value="Unassembled WGS sequence"/>
</dbReference>
<proteinExistence type="predicted"/>
<keyword evidence="1" id="KW-0677">Repeat</keyword>
<dbReference type="Pfam" id="PF01436">
    <property type="entry name" value="NHL"/>
    <property type="match status" value="3"/>
</dbReference>
<protein>
    <submittedName>
        <fullName evidence="2">NHL repeat-containing protein</fullName>
    </submittedName>
</protein>
<dbReference type="Gene3D" id="2.120.10.30">
    <property type="entry name" value="TolB, C-terminal domain"/>
    <property type="match status" value="3"/>
</dbReference>
<dbReference type="PANTHER" id="PTHR13833">
    <property type="match status" value="1"/>
</dbReference>
<evidence type="ECO:0000256" key="1">
    <source>
        <dbReference type="ARBA" id="ARBA00022737"/>
    </source>
</evidence>
<evidence type="ECO:0000313" key="3">
    <source>
        <dbReference type="Proteomes" id="UP001164374"/>
    </source>
</evidence>
<dbReference type="EMBL" id="JAOCQJ010000006">
    <property type="protein sequence ID" value="MCT7318475.1"/>
    <property type="molecule type" value="Genomic_DNA"/>
</dbReference>
<reference evidence="2" key="1">
    <citation type="journal article" date="2023" name="Front. Microbiol.">
        <title>Ralstonia chuxiongensis sp. nov., Ralstonia mojiangensis sp. nov., and Ralstonia soli sp. nov., isolated from tobacco fields, are three novel species in the family Burkholderiaceae.</title>
        <authorList>
            <person name="Lu C.H."/>
            <person name="Zhang Y.Y."/>
            <person name="Jiang N."/>
            <person name="Chen W."/>
            <person name="Shao X."/>
            <person name="Zhao Z.M."/>
            <person name="Lu W.L."/>
            <person name="Hu X."/>
            <person name="Xi Y.X."/>
            <person name="Zou S.Y."/>
            <person name="Wei Q.J."/>
            <person name="Lin Z.L."/>
            <person name="Gong L."/>
            <person name="Gai X.T."/>
            <person name="Zhang L.Q."/>
            <person name="Li J.Y."/>
            <person name="Jin Y."/>
            <person name="Xia Z.Y."/>
        </authorList>
    </citation>
    <scope>NUCLEOTIDE SEQUENCE</scope>
    <source>
        <strain evidence="2">22TCCZM01-4</strain>
    </source>
</reference>
<dbReference type="AlphaFoldDB" id="A0AAE3I6V1"/>
<comment type="caution">
    <text evidence="2">The sequence shown here is derived from an EMBL/GenBank/DDBJ whole genome shotgun (WGS) entry which is preliminary data.</text>
</comment>
<dbReference type="RefSeq" id="WP_260773026.1">
    <property type="nucleotide sequence ID" value="NZ_JAOCQH010000003.1"/>
</dbReference>
<accession>A0AAE3I6V1</accession>
<organism evidence="2 3">
    <name type="scientific">Ralstonia mojiangensis</name>
    <dbReference type="NCBI Taxonomy" id="2953895"/>
    <lineage>
        <taxon>Bacteria</taxon>
        <taxon>Pseudomonadati</taxon>
        <taxon>Pseudomonadota</taxon>
        <taxon>Betaproteobacteria</taxon>
        <taxon>Burkholderiales</taxon>
        <taxon>Burkholderiaceae</taxon>
        <taxon>Ralstonia</taxon>
    </lineage>
</organism>